<evidence type="ECO:0000313" key="9">
    <source>
        <dbReference type="Proteomes" id="UP000002415"/>
    </source>
</evidence>
<feature type="transmembrane region" description="Helical" evidence="7">
    <location>
        <begin position="46"/>
        <end position="67"/>
    </location>
</feature>
<dbReference type="RefSeq" id="WP_011993698.1">
    <property type="nucleotide sequence ID" value="NC_009718.1"/>
</dbReference>
<reference evidence="8 9" key="1">
    <citation type="submission" date="2007-07" db="EMBL/GenBank/DDBJ databases">
        <title>Complete sequence of Fervidobacterium nodosum Rt17-B1.</title>
        <authorList>
            <consortium name="US DOE Joint Genome Institute"/>
            <person name="Copeland A."/>
            <person name="Lucas S."/>
            <person name="Lapidus A."/>
            <person name="Barry K."/>
            <person name="Glavina del Rio T."/>
            <person name="Dalin E."/>
            <person name="Tice H."/>
            <person name="Pitluck S."/>
            <person name="Saunders E."/>
            <person name="Brettin T."/>
            <person name="Bruce D."/>
            <person name="Detter J.C."/>
            <person name="Han C."/>
            <person name="Schmutz J."/>
            <person name="Larimer F."/>
            <person name="Land M."/>
            <person name="Hauser L."/>
            <person name="Kyrpides N."/>
            <person name="Mikhailova N."/>
            <person name="Nelson K."/>
            <person name="Gogarten J.P."/>
            <person name="Noll K."/>
            <person name="Richardson P."/>
        </authorList>
    </citation>
    <scope>NUCLEOTIDE SEQUENCE [LARGE SCALE GENOMIC DNA]</scope>
    <source>
        <strain evidence="9">ATCC 35602 / DSM 5306 / Rt17-B1</strain>
    </source>
</reference>
<sequence>MFSPILMIVSLIISALTVPIFGKIAYKYNIVDKPDDGLKEYERITPYLGGLAIYLAVIVSTPFEIITKFSLTLLTIIGLIDDVKKIKLSLKLAVELFVALILTYKYVGFNWFFPLYIFLVVILINSVKMMDEMDGVCASVSIISAIGLSILVSSRYDGMLLSALIGAVFGYFIYNFPPARISMGSSGGYFVGGVLSIGLLSTMRHGSSNIPYLISAFIFISLFYFNFLSGLSRSTLNKKPIYLYNKIYEKFNDKRKTLYTVVSIQLLVFLLGYFSKTNVIASISALIILLVIYFALGKFLNVFKY</sequence>
<keyword evidence="9" id="KW-1185">Reference proteome</keyword>
<dbReference type="GO" id="GO:0044038">
    <property type="term" value="P:cell wall macromolecule biosynthetic process"/>
    <property type="evidence" value="ECO:0007669"/>
    <property type="project" value="TreeGrafter"/>
</dbReference>
<keyword evidence="3 8" id="KW-0808">Transferase</keyword>
<evidence type="ECO:0000256" key="7">
    <source>
        <dbReference type="SAM" id="Phobius"/>
    </source>
</evidence>
<reference evidence="8 9" key="2">
    <citation type="journal article" date="2009" name="Proc. Natl. Acad. Sci. U.S.A.">
        <title>On the chimeric nature, thermophilic origin, and phylogenetic placement of the Thermotogales.</title>
        <authorList>
            <person name="Zhaxybayeva O."/>
            <person name="Swithers K.S."/>
            <person name="Lapierre P."/>
            <person name="Fournier G.P."/>
            <person name="Bickhart D.M."/>
            <person name="DeBoy R.T."/>
            <person name="Nelson K.E."/>
            <person name="Nesbo C.L."/>
            <person name="Doolittle W.F."/>
            <person name="Gogarten J.P."/>
            <person name="Noll K.M."/>
        </authorList>
    </citation>
    <scope>NUCLEOTIDE SEQUENCE [LARGE SCALE GENOMIC DNA]</scope>
    <source>
        <strain evidence="9">ATCC 35602 / DSM 5306 / Rt17-B1</strain>
    </source>
</reference>
<feature type="transmembrane region" description="Helical" evidence="7">
    <location>
        <begin position="212"/>
        <end position="236"/>
    </location>
</feature>
<dbReference type="KEGG" id="fno:Fnod_0516"/>
<dbReference type="GO" id="GO:0005886">
    <property type="term" value="C:plasma membrane"/>
    <property type="evidence" value="ECO:0007669"/>
    <property type="project" value="UniProtKB-SubCell"/>
</dbReference>
<accession>A7HKE6</accession>
<evidence type="ECO:0000256" key="6">
    <source>
        <dbReference type="ARBA" id="ARBA00023136"/>
    </source>
</evidence>
<feature type="transmembrane region" description="Helical" evidence="7">
    <location>
        <begin position="135"/>
        <end position="152"/>
    </location>
</feature>
<evidence type="ECO:0000256" key="1">
    <source>
        <dbReference type="ARBA" id="ARBA00004651"/>
    </source>
</evidence>
<dbReference type="PANTHER" id="PTHR22926">
    <property type="entry name" value="PHOSPHO-N-ACETYLMURAMOYL-PENTAPEPTIDE-TRANSFERASE"/>
    <property type="match status" value="1"/>
</dbReference>
<dbReference type="GO" id="GO:0016780">
    <property type="term" value="F:phosphotransferase activity, for other substituted phosphate groups"/>
    <property type="evidence" value="ECO:0007669"/>
    <property type="project" value="InterPro"/>
</dbReference>
<keyword evidence="2" id="KW-1003">Cell membrane</keyword>
<keyword evidence="4 7" id="KW-0812">Transmembrane</keyword>
<dbReference type="CDD" id="cd06853">
    <property type="entry name" value="GT_WecA_like"/>
    <property type="match status" value="1"/>
</dbReference>
<evidence type="ECO:0000256" key="3">
    <source>
        <dbReference type="ARBA" id="ARBA00022679"/>
    </source>
</evidence>
<feature type="transmembrane region" description="Helical" evidence="7">
    <location>
        <begin position="111"/>
        <end position="128"/>
    </location>
</feature>
<feature type="transmembrane region" description="Helical" evidence="7">
    <location>
        <begin position="158"/>
        <end position="176"/>
    </location>
</feature>
<comment type="subcellular location">
    <subcellularLocation>
        <location evidence="1">Cell membrane</location>
        <topology evidence="1">Multi-pass membrane protein</topology>
    </subcellularLocation>
</comment>
<dbReference type="GO" id="GO:0071555">
    <property type="term" value="P:cell wall organization"/>
    <property type="evidence" value="ECO:0007669"/>
    <property type="project" value="TreeGrafter"/>
</dbReference>
<evidence type="ECO:0000256" key="4">
    <source>
        <dbReference type="ARBA" id="ARBA00022692"/>
    </source>
</evidence>
<keyword evidence="6 7" id="KW-0472">Membrane</keyword>
<feature type="transmembrane region" description="Helical" evidence="7">
    <location>
        <begin position="257"/>
        <end position="274"/>
    </location>
</feature>
<dbReference type="EMBL" id="CP000771">
    <property type="protein sequence ID" value="ABS60379.1"/>
    <property type="molecule type" value="Genomic_DNA"/>
</dbReference>
<organism evidence="8 9">
    <name type="scientific">Fervidobacterium nodosum (strain ATCC 35602 / DSM 5306 / Rt17-B1)</name>
    <dbReference type="NCBI Taxonomy" id="381764"/>
    <lineage>
        <taxon>Bacteria</taxon>
        <taxon>Thermotogati</taxon>
        <taxon>Thermotogota</taxon>
        <taxon>Thermotogae</taxon>
        <taxon>Thermotogales</taxon>
        <taxon>Fervidobacteriaceae</taxon>
        <taxon>Fervidobacterium</taxon>
    </lineage>
</organism>
<evidence type="ECO:0000256" key="2">
    <source>
        <dbReference type="ARBA" id="ARBA00022475"/>
    </source>
</evidence>
<dbReference type="eggNOG" id="COG0472">
    <property type="taxonomic scope" value="Bacteria"/>
</dbReference>
<dbReference type="PANTHER" id="PTHR22926:SF3">
    <property type="entry name" value="UNDECAPRENYL-PHOSPHATE ALPHA-N-ACETYLGLUCOSAMINYL 1-PHOSPHATE TRANSFERASE"/>
    <property type="match status" value="1"/>
</dbReference>
<gene>
    <name evidence="8" type="ordered locus">Fnod_0516</name>
</gene>
<dbReference type="HOGENOM" id="CLU_023982_2_0_0"/>
<protein>
    <submittedName>
        <fullName evidence="8">Glycosyl transferase family 4</fullName>
    </submittedName>
</protein>
<name>A7HKE6_FERNB</name>
<feature type="transmembrane region" description="Helical" evidence="7">
    <location>
        <begin position="188"/>
        <end position="206"/>
    </location>
</feature>
<proteinExistence type="predicted"/>
<dbReference type="AlphaFoldDB" id="A7HKE6"/>
<dbReference type="GO" id="GO:0009103">
    <property type="term" value="P:lipopolysaccharide biosynthetic process"/>
    <property type="evidence" value="ECO:0007669"/>
    <property type="project" value="TreeGrafter"/>
</dbReference>
<dbReference type="OrthoDB" id="9783652at2"/>
<feature type="transmembrane region" description="Helical" evidence="7">
    <location>
        <begin position="280"/>
        <end position="300"/>
    </location>
</feature>
<keyword evidence="5 7" id="KW-1133">Transmembrane helix</keyword>
<dbReference type="STRING" id="381764.Fnod_0516"/>
<evidence type="ECO:0000256" key="5">
    <source>
        <dbReference type="ARBA" id="ARBA00022989"/>
    </source>
</evidence>
<evidence type="ECO:0000313" key="8">
    <source>
        <dbReference type="EMBL" id="ABS60379.1"/>
    </source>
</evidence>
<dbReference type="Proteomes" id="UP000002415">
    <property type="component" value="Chromosome"/>
</dbReference>
<dbReference type="InterPro" id="IPR000715">
    <property type="entry name" value="Glycosyl_transferase_4"/>
</dbReference>
<dbReference type="Pfam" id="PF00953">
    <property type="entry name" value="Glycos_transf_4"/>
    <property type="match status" value="1"/>
</dbReference>